<dbReference type="GO" id="GO:0016020">
    <property type="term" value="C:membrane"/>
    <property type="evidence" value="ECO:0007669"/>
    <property type="project" value="UniProtKB-SubCell"/>
</dbReference>
<dbReference type="InterPro" id="IPR036938">
    <property type="entry name" value="PAP2/HPO_sf"/>
</dbReference>
<feature type="domain" description="Inositolphosphotransferase Aur1/Ipt1" evidence="6">
    <location>
        <begin position="133"/>
        <end position="311"/>
    </location>
</feature>
<feature type="transmembrane region" description="Helical" evidence="5">
    <location>
        <begin position="55"/>
        <end position="74"/>
    </location>
</feature>
<feature type="transmembrane region" description="Helical" evidence="5">
    <location>
        <begin position="247"/>
        <end position="266"/>
    </location>
</feature>
<gene>
    <name evidence="7" type="ORF">GCM10018781_75860</name>
</gene>
<evidence type="ECO:0000259" key="6">
    <source>
        <dbReference type="Pfam" id="PF14378"/>
    </source>
</evidence>
<dbReference type="AlphaFoldDB" id="A0A918YUK7"/>
<dbReference type="InterPro" id="IPR052185">
    <property type="entry name" value="IPC_Synthase-Related"/>
</dbReference>
<feature type="transmembrane region" description="Helical" evidence="5">
    <location>
        <begin position="86"/>
        <end position="103"/>
    </location>
</feature>
<evidence type="ECO:0000256" key="3">
    <source>
        <dbReference type="ARBA" id="ARBA00022989"/>
    </source>
</evidence>
<comment type="subcellular location">
    <subcellularLocation>
        <location evidence="1">Membrane</location>
        <topology evidence="1">Multi-pass membrane protein</topology>
    </subcellularLocation>
</comment>
<evidence type="ECO:0000256" key="4">
    <source>
        <dbReference type="ARBA" id="ARBA00023136"/>
    </source>
</evidence>
<keyword evidence="3 5" id="KW-1133">Transmembrane helix</keyword>
<dbReference type="CDD" id="cd03386">
    <property type="entry name" value="PAP2_Aur1_like"/>
    <property type="match status" value="1"/>
</dbReference>
<sequence>MLASPCMTDLLRPAPPDKKTDRALRARRGAARLRLLAWPVYFGVLAWYVDENGLPYANDVVFCCLIGALVAASVHSGRGLRGSLLVLRDWVPVMAVVWVYSLLRGYGAHTPWPVRFEPQLSIDTFLGGGETWTVRLQEWLYHPGRPRWYDYAGVAVYMSHFFVIFVTLAVLWRRDHGRFRQLLAGYVLLTYVGFATYILYPADPPWLTSLQGHMPDVTRVVQDLLNSSGMPRAGSIFENGSQFANDVAAMPSLHAAYPMLLAVFFWRTANRPARVLLAAYPPAMAFVLVYGAEHFIIDVLVGWAYAAGVWYALDRFLRARRAKRERRAGETSGEPAGKPAGA</sequence>
<feature type="transmembrane region" description="Helical" evidence="5">
    <location>
        <begin position="183"/>
        <end position="200"/>
    </location>
</feature>
<evidence type="ECO:0000256" key="5">
    <source>
        <dbReference type="SAM" id="Phobius"/>
    </source>
</evidence>
<evidence type="ECO:0000256" key="2">
    <source>
        <dbReference type="ARBA" id="ARBA00022692"/>
    </source>
</evidence>
<comment type="caution">
    <text evidence="7">The sequence shown here is derived from an EMBL/GenBank/DDBJ whole genome shotgun (WGS) entry which is preliminary data.</text>
</comment>
<dbReference type="EMBL" id="BNBO01000080">
    <property type="protein sequence ID" value="GHE25008.1"/>
    <property type="molecule type" value="Genomic_DNA"/>
</dbReference>
<keyword evidence="2 5" id="KW-0812">Transmembrane</keyword>
<dbReference type="InterPro" id="IPR026841">
    <property type="entry name" value="Aur1/Ipt1"/>
</dbReference>
<reference evidence="7" key="2">
    <citation type="submission" date="2020-09" db="EMBL/GenBank/DDBJ databases">
        <authorList>
            <person name="Sun Q."/>
            <person name="Ohkuma M."/>
        </authorList>
    </citation>
    <scope>NUCLEOTIDE SEQUENCE</scope>
    <source>
        <strain evidence="7">JCM 4646</strain>
    </source>
</reference>
<reference evidence="7" key="1">
    <citation type="journal article" date="2014" name="Int. J. Syst. Evol. Microbiol.">
        <title>Complete genome sequence of Corynebacterium casei LMG S-19264T (=DSM 44701T), isolated from a smear-ripened cheese.</title>
        <authorList>
            <consortium name="US DOE Joint Genome Institute (JGI-PGF)"/>
            <person name="Walter F."/>
            <person name="Albersmeier A."/>
            <person name="Kalinowski J."/>
            <person name="Ruckert C."/>
        </authorList>
    </citation>
    <scope>NUCLEOTIDE SEQUENCE</scope>
    <source>
        <strain evidence="7">JCM 4646</strain>
    </source>
</reference>
<protein>
    <recommendedName>
        <fullName evidence="6">Inositolphosphotransferase Aur1/Ipt1 domain-containing protein</fullName>
    </recommendedName>
</protein>
<keyword evidence="8" id="KW-1185">Reference proteome</keyword>
<organism evidence="7 8">
    <name type="scientific">Kitasatospora indigofera</name>
    <dbReference type="NCBI Taxonomy" id="67307"/>
    <lineage>
        <taxon>Bacteria</taxon>
        <taxon>Bacillati</taxon>
        <taxon>Actinomycetota</taxon>
        <taxon>Actinomycetes</taxon>
        <taxon>Kitasatosporales</taxon>
        <taxon>Streptomycetaceae</taxon>
        <taxon>Kitasatospora</taxon>
    </lineage>
</organism>
<accession>A0A918YUK7</accession>
<name>A0A918YUK7_9ACTN</name>
<dbReference type="Gene3D" id="1.20.144.10">
    <property type="entry name" value="Phosphatidic acid phosphatase type 2/haloperoxidase"/>
    <property type="match status" value="1"/>
</dbReference>
<evidence type="ECO:0000313" key="7">
    <source>
        <dbReference type="EMBL" id="GHE25008.1"/>
    </source>
</evidence>
<feature type="transmembrane region" description="Helical" evidence="5">
    <location>
        <begin position="148"/>
        <end position="171"/>
    </location>
</feature>
<dbReference type="PANTHER" id="PTHR31310:SF7">
    <property type="entry name" value="PA-PHOSPHATASE RELATED-FAMILY PROTEIN DDB_G0268928"/>
    <property type="match status" value="1"/>
</dbReference>
<feature type="transmembrane region" description="Helical" evidence="5">
    <location>
        <begin position="31"/>
        <end position="49"/>
    </location>
</feature>
<feature type="transmembrane region" description="Helical" evidence="5">
    <location>
        <begin position="296"/>
        <end position="317"/>
    </location>
</feature>
<dbReference type="Proteomes" id="UP000617734">
    <property type="component" value="Unassembled WGS sequence"/>
</dbReference>
<feature type="transmembrane region" description="Helical" evidence="5">
    <location>
        <begin position="273"/>
        <end position="290"/>
    </location>
</feature>
<dbReference type="Pfam" id="PF14378">
    <property type="entry name" value="PAP2_3"/>
    <property type="match status" value="1"/>
</dbReference>
<evidence type="ECO:0000313" key="8">
    <source>
        <dbReference type="Proteomes" id="UP000617734"/>
    </source>
</evidence>
<dbReference type="PANTHER" id="PTHR31310">
    <property type="match status" value="1"/>
</dbReference>
<dbReference type="SUPFAM" id="SSF48317">
    <property type="entry name" value="Acid phosphatase/Vanadium-dependent haloperoxidase"/>
    <property type="match status" value="1"/>
</dbReference>
<proteinExistence type="predicted"/>
<keyword evidence="4 5" id="KW-0472">Membrane</keyword>
<evidence type="ECO:0000256" key="1">
    <source>
        <dbReference type="ARBA" id="ARBA00004141"/>
    </source>
</evidence>